<feature type="domain" description="N-acetyltransferase" evidence="1">
    <location>
        <begin position="14"/>
        <end position="180"/>
    </location>
</feature>
<evidence type="ECO:0000259" key="1">
    <source>
        <dbReference type="PROSITE" id="PS51186"/>
    </source>
</evidence>
<keyword evidence="3" id="KW-1185">Reference proteome</keyword>
<dbReference type="PROSITE" id="PS51186">
    <property type="entry name" value="GNAT"/>
    <property type="match status" value="1"/>
</dbReference>
<accession>A0A858RQC0</accession>
<dbReference type="InterPro" id="IPR016181">
    <property type="entry name" value="Acyl_CoA_acyltransferase"/>
</dbReference>
<dbReference type="Proteomes" id="UP000501812">
    <property type="component" value="Chromosome"/>
</dbReference>
<dbReference type="RefSeq" id="WP_169457036.1">
    <property type="nucleotide sequence ID" value="NZ_CP051774.1"/>
</dbReference>
<evidence type="ECO:0000313" key="3">
    <source>
        <dbReference type="Proteomes" id="UP000501812"/>
    </source>
</evidence>
<dbReference type="SUPFAM" id="SSF55729">
    <property type="entry name" value="Acyl-CoA N-acyltransferases (Nat)"/>
    <property type="match status" value="1"/>
</dbReference>
<dbReference type="Gene3D" id="3.40.630.30">
    <property type="match status" value="1"/>
</dbReference>
<protein>
    <submittedName>
        <fullName evidence="2">GNAT family N-acetyltransferase</fullName>
    </submittedName>
</protein>
<dbReference type="EMBL" id="CP051774">
    <property type="protein sequence ID" value="QJE98549.1"/>
    <property type="molecule type" value="Genomic_DNA"/>
</dbReference>
<dbReference type="GO" id="GO:0008999">
    <property type="term" value="F:protein-N-terminal-alanine acetyltransferase activity"/>
    <property type="evidence" value="ECO:0007669"/>
    <property type="project" value="TreeGrafter"/>
</dbReference>
<dbReference type="InterPro" id="IPR051531">
    <property type="entry name" value="N-acetyltransferase"/>
</dbReference>
<proteinExistence type="predicted"/>
<dbReference type="InterPro" id="IPR000182">
    <property type="entry name" value="GNAT_dom"/>
</dbReference>
<gene>
    <name evidence="2" type="ORF">HHL09_23120</name>
</gene>
<reference evidence="2 3" key="1">
    <citation type="submission" date="2020-04" db="EMBL/GenBank/DDBJ databases">
        <title>Luteolibacter sp. G-1-1-1 isolated from soil.</title>
        <authorList>
            <person name="Dahal R.H."/>
        </authorList>
    </citation>
    <scope>NUCLEOTIDE SEQUENCE [LARGE SCALE GENOMIC DNA]</scope>
    <source>
        <strain evidence="2 3">G-1-1-1</strain>
    </source>
</reference>
<name>A0A858RQC0_9BACT</name>
<dbReference type="PANTHER" id="PTHR43792:SF9">
    <property type="entry name" value="RIBOSOMAL-PROTEIN-ALANINE ACETYLTRANSFERASE"/>
    <property type="match status" value="1"/>
</dbReference>
<sequence>MPDFSHLILTTHRLSLRPLQTSDAEAMFAIYSDPEVMRYWSTPPWPSIDEARKIIGQDATALPEGKHLRLGIEIDETGQFIGMCSLFDFDQQSQRCMIGYGMSRHHWGSGYMHEALVALINYGFGELGFRRIEADIDPRNTGSAKSLQRLGFVKEGHLRERWKVGDEISDSDLYGLLRREWTHG</sequence>
<evidence type="ECO:0000313" key="2">
    <source>
        <dbReference type="EMBL" id="QJE98549.1"/>
    </source>
</evidence>
<dbReference type="AlphaFoldDB" id="A0A858RQC0"/>
<dbReference type="Pfam" id="PF13302">
    <property type="entry name" value="Acetyltransf_3"/>
    <property type="match status" value="1"/>
</dbReference>
<dbReference type="GO" id="GO:0005737">
    <property type="term" value="C:cytoplasm"/>
    <property type="evidence" value="ECO:0007669"/>
    <property type="project" value="TreeGrafter"/>
</dbReference>
<keyword evidence="2" id="KW-0808">Transferase</keyword>
<organism evidence="2 3">
    <name type="scientific">Luteolibacter luteus</name>
    <dbReference type="NCBI Taxonomy" id="2728835"/>
    <lineage>
        <taxon>Bacteria</taxon>
        <taxon>Pseudomonadati</taxon>
        <taxon>Verrucomicrobiota</taxon>
        <taxon>Verrucomicrobiia</taxon>
        <taxon>Verrucomicrobiales</taxon>
        <taxon>Verrucomicrobiaceae</taxon>
        <taxon>Luteolibacter</taxon>
    </lineage>
</organism>
<dbReference type="PANTHER" id="PTHR43792">
    <property type="entry name" value="GNAT FAMILY, PUTATIVE (AFU_ORTHOLOGUE AFUA_3G00765)-RELATED-RELATED"/>
    <property type="match status" value="1"/>
</dbReference>
<dbReference type="KEGG" id="luo:HHL09_23120"/>